<dbReference type="EMBL" id="UZAU01000737">
    <property type="status" value="NOT_ANNOTATED_CDS"/>
    <property type="molecule type" value="Genomic_DNA"/>
</dbReference>
<dbReference type="EnsemblPlants" id="evm.model.09.1128">
    <property type="protein sequence ID" value="cds.evm.model.09.1128"/>
    <property type="gene ID" value="evm.TU.09.1128"/>
</dbReference>
<dbReference type="Gramene" id="evm.model.09.1128">
    <property type="protein sequence ID" value="cds.evm.model.09.1128"/>
    <property type="gene ID" value="evm.TU.09.1128"/>
</dbReference>
<dbReference type="Proteomes" id="UP000596661">
    <property type="component" value="Chromosome 9"/>
</dbReference>
<reference evidence="1" key="1">
    <citation type="submission" date="2018-11" db="EMBL/GenBank/DDBJ databases">
        <authorList>
            <person name="Grassa J C."/>
        </authorList>
    </citation>
    <scope>NUCLEOTIDE SEQUENCE [LARGE SCALE GENOMIC DNA]</scope>
</reference>
<proteinExistence type="predicted"/>
<name>A0A803QDG2_CANSA</name>
<protein>
    <submittedName>
        <fullName evidence="1">Uncharacterized protein</fullName>
    </submittedName>
</protein>
<evidence type="ECO:0000313" key="2">
    <source>
        <dbReference type="Proteomes" id="UP000596661"/>
    </source>
</evidence>
<accession>A0A803QDG2</accession>
<organism evidence="1 2">
    <name type="scientific">Cannabis sativa</name>
    <name type="common">Hemp</name>
    <name type="synonym">Marijuana</name>
    <dbReference type="NCBI Taxonomy" id="3483"/>
    <lineage>
        <taxon>Eukaryota</taxon>
        <taxon>Viridiplantae</taxon>
        <taxon>Streptophyta</taxon>
        <taxon>Embryophyta</taxon>
        <taxon>Tracheophyta</taxon>
        <taxon>Spermatophyta</taxon>
        <taxon>Magnoliopsida</taxon>
        <taxon>eudicotyledons</taxon>
        <taxon>Gunneridae</taxon>
        <taxon>Pentapetalae</taxon>
        <taxon>rosids</taxon>
        <taxon>fabids</taxon>
        <taxon>Rosales</taxon>
        <taxon>Cannabaceae</taxon>
        <taxon>Cannabis</taxon>
    </lineage>
</organism>
<evidence type="ECO:0000313" key="1">
    <source>
        <dbReference type="EnsemblPlants" id="cds.evm.model.09.1128"/>
    </source>
</evidence>
<dbReference type="AlphaFoldDB" id="A0A803QDG2"/>
<reference evidence="1" key="2">
    <citation type="submission" date="2021-03" db="UniProtKB">
        <authorList>
            <consortium name="EnsemblPlants"/>
        </authorList>
    </citation>
    <scope>IDENTIFICATION</scope>
</reference>
<sequence>MSTWNSLLFYKVGKEVLLKVVIQAIPLMLCHVLESFVSVYRKIEGLMAHFLGILWETKEKYTRKLGIVYVTKFSSGLGFCSFIHHNQAFLAKQAWHAAYHALILLLPNCSKLNIFVKIAFLSFEHTRGFLYFSKVPHWGRDLLREVLALSQGFDNAQDHKVEPLHGVEIGWDTGEFVGTVPRPGCYKLSVDVAMNDRRHKIGIEAAMRNHRGEVVAALSTSFDGKVSPLLAEAKALV</sequence>
<keyword evidence="2" id="KW-1185">Reference proteome</keyword>